<evidence type="ECO:0000256" key="2">
    <source>
        <dbReference type="ARBA" id="ARBA00022448"/>
    </source>
</evidence>
<dbReference type="PANTHER" id="PTHR43791:SF39">
    <property type="entry name" value="TRANSPORTER LIZ1_SEO1, PUTATIVE (AFU_ORTHOLOGUE AFUA_3G00980)-RELATED"/>
    <property type="match status" value="1"/>
</dbReference>
<comment type="similarity">
    <text evidence="6">Belongs to the major facilitator superfamily. Allantoate permease family.</text>
</comment>
<feature type="transmembrane region" description="Helical" evidence="8">
    <location>
        <begin position="134"/>
        <end position="157"/>
    </location>
</feature>
<dbReference type="PROSITE" id="PS50850">
    <property type="entry name" value="MFS"/>
    <property type="match status" value="1"/>
</dbReference>
<keyword evidence="2" id="KW-0813">Transport</keyword>
<dbReference type="FunFam" id="1.20.1250.20:FF:000065">
    <property type="entry name" value="Putative MFS pantothenate transporter"/>
    <property type="match status" value="1"/>
</dbReference>
<feature type="region of interest" description="Disordered" evidence="7">
    <location>
        <begin position="471"/>
        <end position="494"/>
    </location>
</feature>
<evidence type="ECO:0000313" key="10">
    <source>
        <dbReference type="EMBL" id="ORY26989.1"/>
    </source>
</evidence>
<evidence type="ECO:0000256" key="1">
    <source>
        <dbReference type="ARBA" id="ARBA00004141"/>
    </source>
</evidence>
<feature type="transmembrane region" description="Helical" evidence="8">
    <location>
        <begin position="109"/>
        <end position="128"/>
    </location>
</feature>
<dbReference type="PANTHER" id="PTHR43791">
    <property type="entry name" value="PERMEASE-RELATED"/>
    <property type="match status" value="1"/>
</dbReference>
<evidence type="ECO:0000256" key="4">
    <source>
        <dbReference type="ARBA" id="ARBA00022989"/>
    </source>
</evidence>
<keyword evidence="5 8" id="KW-0472">Membrane</keyword>
<accession>A0A1Y2AWQ5</accession>
<dbReference type="InterPro" id="IPR011701">
    <property type="entry name" value="MFS"/>
</dbReference>
<dbReference type="OrthoDB" id="3639251at2759"/>
<feature type="transmembrane region" description="Helical" evidence="8">
    <location>
        <begin position="432"/>
        <end position="453"/>
    </location>
</feature>
<keyword evidence="11" id="KW-1185">Reference proteome</keyword>
<dbReference type="InterPro" id="IPR020846">
    <property type="entry name" value="MFS_dom"/>
</dbReference>
<name>A0A1Y2AWQ5_9TREE</name>
<dbReference type="AlphaFoldDB" id="A0A1Y2AWQ5"/>
<feature type="transmembrane region" description="Helical" evidence="8">
    <location>
        <begin position="80"/>
        <end position="102"/>
    </location>
</feature>
<dbReference type="Pfam" id="PF07690">
    <property type="entry name" value="MFS_1"/>
    <property type="match status" value="1"/>
</dbReference>
<evidence type="ECO:0000259" key="9">
    <source>
        <dbReference type="PROSITE" id="PS50850"/>
    </source>
</evidence>
<keyword evidence="3 8" id="KW-0812">Transmembrane</keyword>
<dbReference type="GO" id="GO:0022857">
    <property type="term" value="F:transmembrane transporter activity"/>
    <property type="evidence" value="ECO:0007669"/>
    <property type="project" value="InterPro"/>
</dbReference>
<dbReference type="SUPFAM" id="SSF103473">
    <property type="entry name" value="MFS general substrate transporter"/>
    <property type="match status" value="1"/>
</dbReference>
<dbReference type="InParanoid" id="A0A1Y2AWQ5"/>
<comment type="subcellular location">
    <subcellularLocation>
        <location evidence="1">Membrane</location>
        <topology evidence="1">Multi-pass membrane protein</topology>
    </subcellularLocation>
</comment>
<evidence type="ECO:0000256" key="5">
    <source>
        <dbReference type="ARBA" id="ARBA00023136"/>
    </source>
</evidence>
<feature type="transmembrane region" description="Helical" evidence="8">
    <location>
        <begin position="275"/>
        <end position="298"/>
    </location>
</feature>
<evidence type="ECO:0000256" key="3">
    <source>
        <dbReference type="ARBA" id="ARBA00022692"/>
    </source>
</evidence>
<sequence length="494" mass="55623">MASHLQLSVDGVAQKVTWKGRIWDTFDLPPDERKLLFKLDAVLLTFMSLGYFVKNLDQSNVTNAWASGMEVDLEMYGNQLVTASTIWTVGYIIGQIPTNLILTRISPRYVIPFLELAWGIVTLGTYSVKSYRALYAVRFLVGLLESGFYPSAHMILGSWYTPRELGKRAVIFWVTGTIGGMFSGFLQAAAYRNLSGVHGLAGWRWLFVIDAILTIPVTLIGFFFLPDLPPDGKRVWWLKPEEYELAKARVSNVGKAGRTPWSWAKIKRYGSTWHIYVLPMVFGFWGISGPQNPLLYYLKSFNKTPAPVPGRHFTIEQINNYPTVGSALLVVTALIGGWISDGPLRGRRYPIIYFGAFVTLLLAILARQLPLYQNVNGHIALYWLMNVGICAGDFEKRALLVAMGNDSTYVLSAIYQNFIWKTTDFPAAKKGLLWSILWSVVFILWITLTLFLLRRDEKRGYVHGADTEKETYENRAASPGQVDADIDSKDEIGA</sequence>
<evidence type="ECO:0000256" key="6">
    <source>
        <dbReference type="ARBA" id="ARBA00037968"/>
    </source>
</evidence>
<feature type="domain" description="Major facilitator superfamily (MFS) profile" evidence="9">
    <location>
        <begin position="43"/>
        <end position="494"/>
    </location>
</feature>
<evidence type="ECO:0000313" key="11">
    <source>
        <dbReference type="Proteomes" id="UP000193986"/>
    </source>
</evidence>
<dbReference type="Proteomes" id="UP000193986">
    <property type="component" value="Unassembled WGS sequence"/>
</dbReference>
<feature type="transmembrane region" description="Helical" evidence="8">
    <location>
        <begin position="351"/>
        <end position="369"/>
    </location>
</feature>
<dbReference type="Gene3D" id="1.20.1250.20">
    <property type="entry name" value="MFS general substrate transporter like domains"/>
    <property type="match status" value="1"/>
</dbReference>
<feature type="transmembrane region" description="Helical" evidence="8">
    <location>
        <begin position="203"/>
        <end position="225"/>
    </location>
</feature>
<dbReference type="InterPro" id="IPR036259">
    <property type="entry name" value="MFS_trans_sf"/>
</dbReference>
<feature type="transmembrane region" description="Helical" evidence="8">
    <location>
        <begin position="318"/>
        <end position="339"/>
    </location>
</feature>
<keyword evidence="4 8" id="KW-1133">Transmembrane helix</keyword>
<dbReference type="GO" id="GO:0016020">
    <property type="term" value="C:membrane"/>
    <property type="evidence" value="ECO:0007669"/>
    <property type="project" value="UniProtKB-SubCell"/>
</dbReference>
<comment type="caution">
    <text evidence="10">The sequence shown here is derived from an EMBL/GenBank/DDBJ whole genome shotgun (WGS) entry which is preliminary data.</text>
</comment>
<reference evidence="10 11" key="1">
    <citation type="submission" date="2016-07" db="EMBL/GenBank/DDBJ databases">
        <title>Pervasive Adenine N6-methylation of Active Genes in Fungi.</title>
        <authorList>
            <consortium name="DOE Joint Genome Institute"/>
            <person name="Mondo S.J."/>
            <person name="Dannebaum R.O."/>
            <person name="Kuo R.C."/>
            <person name="Labutti K."/>
            <person name="Haridas S."/>
            <person name="Kuo A."/>
            <person name="Salamov A."/>
            <person name="Ahrendt S.R."/>
            <person name="Lipzen A."/>
            <person name="Sullivan W."/>
            <person name="Andreopoulos W.B."/>
            <person name="Clum A."/>
            <person name="Lindquist E."/>
            <person name="Daum C."/>
            <person name="Ramamoorthy G.K."/>
            <person name="Gryganskyi A."/>
            <person name="Culley D."/>
            <person name="Magnuson J.K."/>
            <person name="James T.Y."/>
            <person name="O'Malley M.A."/>
            <person name="Stajich J.E."/>
            <person name="Spatafora J.W."/>
            <person name="Visel A."/>
            <person name="Grigoriev I.V."/>
        </authorList>
    </citation>
    <scope>NUCLEOTIDE SEQUENCE [LARGE SCALE GENOMIC DNA]</scope>
    <source>
        <strain evidence="10 11">68-887.2</strain>
    </source>
</reference>
<evidence type="ECO:0000256" key="8">
    <source>
        <dbReference type="SAM" id="Phobius"/>
    </source>
</evidence>
<proteinExistence type="inferred from homology"/>
<feature type="transmembrane region" description="Helical" evidence="8">
    <location>
        <begin position="169"/>
        <end position="191"/>
    </location>
</feature>
<evidence type="ECO:0000256" key="7">
    <source>
        <dbReference type="SAM" id="MobiDB-lite"/>
    </source>
</evidence>
<dbReference type="EMBL" id="MCFC01000042">
    <property type="protein sequence ID" value="ORY26989.1"/>
    <property type="molecule type" value="Genomic_DNA"/>
</dbReference>
<organism evidence="10 11">
    <name type="scientific">Naematelia encephala</name>
    <dbReference type="NCBI Taxonomy" id="71784"/>
    <lineage>
        <taxon>Eukaryota</taxon>
        <taxon>Fungi</taxon>
        <taxon>Dikarya</taxon>
        <taxon>Basidiomycota</taxon>
        <taxon>Agaricomycotina</taxon>
        <taxon>Tremellomycetes</taxon>
        <taxon>Tremellales</taxon>
        <taxon>Naemateliaceae</taxon>
        <taxon>Naematelia</taxon>
    </lineage>
</organism>
<protein>
    <submittedName>
        <fullName evidence="10">Major facilitator superfamily domain-containing protein</fullName>
    </submittedName>
</protein>
<gene>
    <name evidence="10" type="ORF">BCR39DRAFT_578287</name>
</gene>